<reference evidence="3" key="1">
    <citation type="journal article" date="2013" name="Stand. Genomic Sci.">
        <title>Genome sequence of the Litoreibacter arenae type strain (DSM 19593(T)), a member of the Roseobacter clade isolated from sea sand.</title>
        <authorList>
            <person name="Riedel T."/>
            <person name="Fiebig A."/>
            <person name="Petersen J."/>
            <person name="Gronow S."/>
            <person name="Kyrpides N.C."/>
            <person name="Goker M."/>
            <person name="Klenk H.P."/>
        </authorList>
    </citation>
    <scope>NUCLEOTIDE SEQUENCE [LARGE SCALE GENOMIC DNA]</scope>
    <source>
        <strain evidence="3">DSM 19593</strain>
    </source>
</reference>
<dbReference type="InterPro" id="IPR023346">
    <property type="entry name" value="Lysozyme-like_dom_sf"/>
</dbReference>
<keyword evidence="1" id="KW-0732">Signal</keyword>
<gene>
    <name evidence="2" type="ORF">thalar_01296</name>
</gene>
<keyword evidence="3" id="KW-1185">Reference proteome</keyword>
<proteinExistence type="predicted"/>
<dbReference type="EMBL" id="AONI01000009">
    <property type="protein sequence ID" value="EPX79960.1"/>
    <property type="molecule type" value="Genomic_DNA"/>
</dbReference>
<dbReference type="HOGENOM" id="CLU_1193673_0_0_5"/>
<dbReference type="AlphaFoldDB" id="S9RPF2"/>
<evidence type="ECO:0000256" key="1">
    <source>
        <dbReference type="SAM" id="SignalP"/>
    </source>
</evidence>
<evidence type="ECO:0000313" key="3">
    <source>
        <dbReference type="Proteomes" id="UP000015351"/>
    </source>
</evidence>
<dbReference type="Proteomes" id="UP000015351">
    <property type="component" value="Unassembled WGS sequence"/>
</dbReference>
<dbReference type="RefSeq" id="WP_021099866.1">
    <property type="nucleotide sequence ID" value="NZ_KE557306.1"/>
</dbReference>
<organism evidence="2 3">
    <name type="scientific">Litoreibacter arenae DSM 19593</name>
    <dbReference type="NCBI Taxonomy" id="1123360"/>
    <lineage>
        <taxon>Bacteria</taxon>
        <taxon>Pseudomonadati</taxon>
        <taxon>Pseudomonadota</taxon>
        <taxon>Alphaproteobacteria</taxon>
        <taxon>Rhodobacterales</taxon>
        <taxon>Roseobacteraceae</taxon>
        <taxon>Litoreibacter</taxon>
    </lineage>
</organism>
<dbReference type="PATRIC" id="fig|1123360.3.peg.1285"/>
<dbReference type="OrthoDB" id="7851400at2"/>
<feature type="chain" id="PRO_5004555849" evidence="1">
    <location>
        <begin position="22"/>
        <end position="232"/>
    </location>
</feature>
<dbReference type="eggNOG" id="COG4678">
    <property type="taxonomic scope" value="Bacteria"/>
</dbReference>
<dbReference type="Gene3D" id="1.10.530.10">
    <property type="match status" value="1"/>
</dbReference>
<accession>S9RPF2</accession>
<sequence>MKRRAFLLCALASTATAPASAQSARYELENSLTERAKWRSFGNKDWITGDPIERARSGRPRIRTIELSQVGGNSPVARLKSLIALAEAGPKGYDAVHVGAKVKTPKRPTQMTLGQILAWIKRTPGQPHAIGRYQFIPSTLRVLIGRAGLSGKTRFSPQVQDRLADLLLADAGLAQFEAGRMSRKRFMNRLARIWAGLPTSSGKSYYDGYAGNRATLTRAFFDAKMREFFPRA</sequence>
<protein>
    <submittedName>
        <fullName evidence="2">Uncharacterized protein</fullName>
    </submittedName>
</protein>
<dbReference type="SUPFAM" id="SSF53955">
    <property type="entry name" value="Lysozyme-like"/>
    <property type="match status" value="1"/>
</dbReference>
<name>S9RPF2_9RHOB</name>
<dbReference type="STRING" id="1123360.thalar_01296"/>
<evidence type="ECO:0000313" key="2">
    <source>
        <dbReference type="EMBL" id="EPX79960.1"/>
    </source>
</evidence>
<comment type="caution">
    <text evidence="2">The sequence shown here is derived from an EMBL/GenBank/DDBJ whole genome shotgun (WGS) entry which is preliminary data.</text>
</comment>
<feature type="signal peptide" evidence="1">
    <location>
        <begin position="1"/>
        <end position="21"/>
    </location>
</feature>